<gene>
    <name evidence="2" type="ORF">Q4Q35_07080</name>
</gene>
<dbReference type="InterPro" id="IPR014944">
    <property type="entry name" value="Toxin_SymE-like"/>
</dbReference>
<feature type="domain" description="Toxin SymE-like" evidence="1">
    <location>
        <begin position="22"/>
        <end position="58"/>
    </location>
</feature>
<accession>A0ABT8W931</accession>
<evidence type="ECO:0000313" key="3">
    <source>
        <dbReference type="Proteomes" id="UP001176883"/>
    </source>
</evidence>
<name>A0ABT8W931_9FLAO</name>
<dbReference type="EMBL" id="JAUOEK010000077">
    <property type="protein sequence ID" value="MDO5969564.1"/>
    <property type="molecule type" value="Genomic_DNA"/>
</dbReference>
<reference evidence="2" key="1">
    <citation type="submission" date="2023-07" db="EMBL/GenBank/DDBJ databases">
        <title>Two novel species in the genus Flavivirga.</title>
        <authorList>
            <person name="Kwon K."/>
        </authorList>
    </citation>
    <scope>NUCLEOTIDE SEQUENCE</scope>
    <source>
        <strain evidence="2">KCTC 52353</strain>
    </source>
</reference>
<dbReference type="RefSeq" id="WP_303277259.1">
    <property type="nucleotide sequence ID" value="NZ_JAUOEK010000077.1"/>
</dbReference>
<comment type="caution">
    <text evidence="2">The sequence shown here is derived from an EMBL/GenBank/DDBJ whole genome shotgun (WGS) entry which is preliminary data.</text>
</comment>
<dbReference type="Pfam" id="PF08845">
    <property type="entry name" value="SymE_toxin"/>
    <property type="match status" value="1"/>
</dbReference>
<keyword evidence="3" id="KW-1185">Reference proteome</keyword>
<dbReference type="Proteomes" id="UP001176883">
    <property type="component" value="Unassembled WGS sequence"/>
</dbReference>
<proteinExistence type="predicted"/>
<sequence length="64" mass="7886">MNQFRVLKIYSKFRYRRWGSNYTVPEIRIEGKWLEQLGFEKGNEILIEQKKKKLIITVRKEKRA</sequence>
<evidence type="ECO:0000259" key="1">
    <source>
        <dbReference type="Pfam" id="PF08845"/>
    </source>
</evidence>
<protein>
    <submittedName>
        <fullName evidence="2">SymE family type I addiction module toxin</fullName>
    </submittedName>
</protein>
<organism evidence="2 3">
    <name type="scientific">Flavivirga aquimarina</name>
    <dbReference type="NCBI Taxonomy" id="2027862"/>
    <lineage>
        <taxon>Bacteria</taxon>
        <taxon>Pseudomonadati</taxon>
        <taxon>Bacteroidota</taxon>
        <taxon>Flavobacteriia</taxon>
        <taxon>Flavobacteriales</taxon>
        <taxon>Flavobacteriaceae</taxon>
        <taxon>Flavivirga</taxon>
    </lineage>
</organism>
<evidence type="ECO:0000313" key="2">
    <source>
        <dbReference type="EMBL" id="MDO5969564.1"/>
    </source>
</evidence>